<dbReference type="AlphaFoldDB" id="A0AAN7SYR8"/>
<feature type="compositionally biased region" description="Acidic residues" evidence="1">
    <location>
        <begin position="152"/>
        <end position="168"/>
    </location>
</feature>
<dbReference type="Proteomes" id="UP001309876">
    <property type="component" value="Unassembled WGS sequence"/>
</dbReference>
<feature type="compositionally biased region" description="Basic residues" evidence="1">
    <location>
        <begin position="507"/>
        <end position="519"/>
    </location>
</feature>
<feature type="region of interest" description="Disordered" evidence="1">
    <location>
        <begin position="289"/>
        <end position="351"/>
    </location>
</feature>
<feature type="compositionally biased region" description="Acidic residues" evidence="1">
    <location>
        <begin position="105"/>
        <end position="122"/>
    </location>
</feature>
<evidence type="ECO:0000313" key="3">
    <source>
        <dbReference type="Proteomes" id="UP001309876"/>
    </source>
</evidence>
<sequence>MAAGQPISNDTVTPKELDLRCTTFDCPPLSFDLEELISENTPSTPPLTATQQFFDFDNFLNLEAKDRPTVGGKSYWPGQNDLPSPIDLEASSIEEGQFVSLEEDASIIESEYTPEDEVDESGSDTGSIDLLQNTSTDHHISKGRKRLPSFTSEEEEEEEVNESEAEPDMMIEEEAEDKNSYHVPIGGKHPSDNQDQYSTEYSKDYVTKAGYERLSNNPVKAIKTISKAGKPLGIHKKPIPANISKWIRNNVSLVLSYLQALDDCREADFDEEKHKVDVKITKTQFSPLTEFDPETLQPTQSNTLNVTKDSSSSRTTWSGRTATKGLLSSSSPSNKENHPNPHLPTNPDELQDFVEPDLDLAYSIDHTTTNPDTKHRLAVPYPAPQSLLNASKRKYADNVRESHRLAAQGVPEKQRRIPWTIFEDDQVIKHMLEIKDDPTVPKTEARFEEVARRMENDGLEPRSKTAVKNMWCRVGRGRSGYDERKGVRRDARFAVNHWKAAADSPRKRTGKVKGGKKVVKVVDSDEE</sequence>
<protein>
    <recommendedName>
        <fullName evidence="4">Myb-like domain-containing protein</fullName>
    </recommendedName>
</protein>
<feature type="compositionally biased region" description="Low complexity" evidence="1">
    <location>
        <begin position="307"/>
        <end position="323"/>
    </location>
</feature>
<feature type="compositionally biased region" description="Polar residues" evidence="1">
    <location>
        <begin position="296"/>
        <end position="306"/>
    </location>
</feature>
<evidence type="ECO:0000256" key="1">
    <source>
        <dbReference type="SAM" id="MobiDB-lite"/>
    </source>
</evidence>
<feature type="compositionally biased region" description="Polar residues" evidence="1">
    <location>
        <begin position="123"/>
        <end position="135"/>
    </location>
</feature>
<proteinExistence type="predicted"/>
<accession>A0AAN7SYR8</accession>
<evidence type="ECO:0000313" key="2">
    <source>
        <dbReference type="EMBL" id="KAK5084331.1"/>
    </source>
</evidence>
<comment type="caution">
    <text evidence="2">The sequence shown here is derived from an EMBL/GenBank/DDBJ whole genome shotgun (WGS) entry which is preliminary data.</text>
</comment>
<keyword evidence="3" id="KW-1185">Reference proteome</keyword>
<name>A0AAN7SYR8_9EURO</name>
<reference evidence="2 3" key="1">
    <citation type="submission" date="2023-08" db="EMBL/GenBank/DDBJ databases">
        <title>Black Yeasts Isolated from many extreme environments.</title>
        <authorList>
            <person name="Coleine C."/>
            <person name="Stajich J.E."/>
            <person name="Selbmann L."/>
        </authorList>
    </citation>
    <scope>NUCLEOTIDE SEQUENCE [LARGE SCALE GENOMIC DNA]</scope>
    <source>
        <strain evidence="2 3">CCFEE 5910</strain>
    </source>
</reference>
<gene>
    <name evidence="2" type="ORF">LTR05_005407</name>
</gene>
<organism evidence="2 3">
    <name type="scientific">Lithohypha guttulata</name>
    <dbReference type="NCBI Taxonomy" id="1690604"/>
    <lineage>
        <taxon>Eukaryota</taxon>
        <taxon>Fungi</taxon>
        <taxon>Dikarya</taxon>
        <taxon>Ascomycota</taxon>
        <taxon>Pezizomycotina</taxon>
        <taxon>Eurotiomycetes</taxon>
        <taxon>Chaetothyriomycetidae</taxon>
        <taxon>Chaetothyriales</taxon>
        <taxon>Trichomeriaceae</taxon>
        <taxon>Lithohypha</taxon>
    </lineage>
</organism>
<dbReference type="EMBL" id="JAVRRJ010000005">
    <property type="protein sequence ID" value="KAK5084331.1"/>
    <property type="molecule type" value="Genomic_DNA"/>
</dbReference>
<evidence type="ECO:0008006" key="4">
    <source>
        <dbReference type="Google" id="ProtNLM"/>
    </source>
</evidence>
<feature type="region of interest" description="Disordered" evidence="1">
    <location>
        <begin position="105"/>
        <end position="168"/>
    </location>
</feature>
<feature type="region of interest" description="Disordered" evidence="1">
    <location>
        <begin position="502"/>
        <end position="527"/>
    </location>
</feature>